<organism evidence="4 5">
    <name type="scientific">Candidatus Sulfotelmatobacter kueseliae</name>
    <dbReference type="NCBI Taxonomy" id="2042962"/>
    <lineage>
        <taxon>Bacteria</taxon>
        <taxon>Pseudomonadati</taxon>
        <taxon>Acidobacteriota</taxon>
        <taxon>Terriglobia</taxon>
        <taxon>Terriglobales</taxon>
        <taxon>Candidatus Korobacteraceae</taxon>
        <taxon>Candidatus Sulfotelmatobacter</taxon>
    </lineage>
</organism>
<dbReference type="Proteomes" id="UP000238701">
    <property type="component" value="Unassembled WGS sequence"/>
</dbReference>
<evidence type="ECO:0000256" key="2">
    <source>
        <dbReference type="ARBA" id="ARBA00022803"/>
    </source>
</evidence>
<evidence type="ECO:0000256" key="3">
    <source>
        <dbReference type="PROSITE-ProRule" id="PRU00339"/>
    </source>
</evidence>
<evidence type="ECO:0000313" key="5">
    <source>
        <dbReference type="Proteomes" id="UP000238701"/>
    </source>
</evidence>
<protein>
    <submittedName>
        <fullName evidence="4">Uncharacterized protein</fullName>
    </submittedName>
</protein>
<accession>A0A2U3K8E0</accession>
<keyword evidence="1" id="KW-0677">Repeat</keyword>
<name>A0A2U3K8E0_9BACT</name>
<dbReference type="AlphaFoldDB" id="A0A2U3K8E0"/>
<evidence type="ECO:0000256" key="1">
    <source>
        <dbReference type="ARBA" id="ARBA00022737"/>
    </source>
</evidence>
<reference evidence="5" key="1">
    <citation type="submission" date="2018-02" db="EMBL/GenBank/DDBJ databases">
        <authorList>
            <person name="Hausmann B."/>
        </authorList>
    </citation>
    <scope>NUCLEOTIDE SEQUENCE [LARGE SCALE GENOMIC DNA]</scope>
    <source>
        <strain evidence="5">Peat soil MAG SbA1</strain>
    </source>
</reference>
<dbReference type="InterPro" id="IPR011990">
    <property type="entry name" value="TPR-like_helical_dom_sf"/>
</dbReference>
<gene>
    <name evidence="4" type="ORF">SBA1_1450001</name>
</gene>
<dbReference type="SUPFAM" id="SSF48452">
    <property type="entry name" value="TPR-like"/>
    <property type="match status" value="1"/>
</dbReference>
<dbReference type="InterPro" id="IPR051012">
    <property type="entry name" value="CellSynth/LPSAsmb/PSIAsmb"/>
</dbReference>
<dbReference type="PROSITE" id="PS50005">
    <property type="entry name" value="TPR"/>
    <property type="match status" value="1"/>
</dbReference>
<feature type="repeat" description="TPR" evidence="3">
    <location>
        <begin position="71"/>
        <end position="104"/>
    </location>
</feature>
<proteinExistence type="predicted"/>
<dbReference type="PANTHER" id="PTHR45586:SF1">
    <property type="entry name" value="LIPOPOLYSACCHARIDE ASSEMBLY PROTEIN B"/>
    <property type="match status" value="1"/>
</dbReference>
<evidence type="ECO:0000313" key="4">
    <source>
        <dbReference type="EMBL" id="SPF35830.1"/>
    </source>
</evidence>
<dbReference type="EMBL" id="OMOD01000052">
    <property type="protein sequence ID" value="SPF35830.1"/>
    <property type="molecule type" value="Genomic_DNA"/>
</dbReference>
<dbReference type="Gene3D" id="1.25.40.10">
    <property type="entry name" value="Tetratricopeptide repeat domain"/>
    <property type="match status" value="1"/>
</dbReference>
<dbReference type="PANTHER" id="PTHR45586">
    <property type="entry name" value="TPR REPEAT-CONTAINING PROTEIN PA4667"/>
    <property type="match status" value="1"/>
</dbReference>
<sequence length="440" mass="47682">MSYWAVGEHYRVLGESVRAREYFTKAFQLREHASEREKLFITGVYYAGVTGELDKAAQTYQEATESYPRELIGHIALGGAFARQGQWEKAVEIARQASRLVPDNHVPYAWLAMDTLALQRLDEARKIIHDAQARNMDYFDFHITSYALAFLGADSAAMAEQQQWFSDKGEFGLALASDTEAYGGHLGKARELTQRAVDSAVRADNKEPRAILQAIAAQREAAYGYPAEARQSAAEALKLAPASQGAEGEAALAFAMAGDTGRAESLAQDLGKRFPLHTQMQSLWLPAIQAQLALDRKNPAAALTALQAALPIELGYIDFANYTSCLYHVYVGGNAYLAAGQGSAAAAEFQKILDHSGIVVNCWTGALAHLGLARAYALESGIGHVGADALVRPAEQSSALDPAALAKAKAAYQDFLTLWKDADPDIPILKEAKAEYAKLQ</sequence>
<keyword evidence="2 3" id="KW-0802">TPR repeat</keyword>
<dbReference type="InterPro" id="IPR019734">
    <property type="entry name" value="TPR_rpt"/>
</dbReference>